<proteinExistence type="predicted"/>
<gene>
    <name evidence="2" type="ORF">SD70_00615</name>
</gene>
<reference evidence="2 3" key="1">
    <citation type="submission" date="2014-12" db="EMBL/GenBank/DDBJ databases">
        <title>Draft genome sequence of Paenibacillus kamchatkensis strain B-2647.</title>
        <authorList>
            <person name="Karlyshev A.V."/>
            <person name="Kudryashova E.B."/>
        </authorList>
    </citation>
    <scope>NUCLEOTIDE SEQUENCE [LARGE SCALE GENOMIC DNA]</scope>
    <source>
        <strain evidence="2 3">VKM B-2647</strain>
    </source>
</reference>
<sequence>MNLGSTNVNVITLFVEDLQRSREFYRHIFGMSAVYEDENSSVFNFGNMSINLLKISEAYGLIAPRKVASLESGSRFQFTIFVEDVDEVCSELKAKGLVLLSGPINRPWGVRTITFSDPAGHVWEIAQQLS</sequence>
<comment type="caution">
    <text evidence="2">The sequence shown here is derived from an EMBL/GenBank/DDBJ whole genome shotgun (WGS) entry which is preliminary data.</text>
</comment>
<keyword evidence="3" id="KW-1185">Reference proteome</keyword>
<dbReference type="Pfam" id="PF00903">
    <property type="entry name" value="Glyoxalase"/>
    <property type="match status" value="1"/>
</dbReference>
<dbReference type="InterPro" id="IPR004360">
    <property type="entry name" value="Glyas_Fos-R_dOase_dom"/>
</dbReference>
<organism evidence="2 3">
    <name type="scientific">Gordoniibacillus kamchatkensis</name>
    <dbReference type="NCBI Taxonomy" id="1590651"/>
    <lineage>
        <taxon>Bacteria</taxon>
        <taxon>Bacillati</taxon>
        <taxon>Bacillota</taxon>
        <taxon>Bacilli</taxon>
        <taxon>Bacillales</taxon>
        <taxon>Paenibacillaceae</taxon>
        <taxon>Gordoniibacillus</taxon>
    </lineage>
</organism>
<feature type="domain" description="VOC" evidence="1">
    <location>
        <begin position="7"/>
        <end position="128"/>
    </location>
</feature>
<dbReference type="PANTHER" id="PTHR36503:SF3">
    <property type="entry name" value="BLR0126 PROTEIN"/>
    <property type="match status" value="1"/>
</dbReference>
<dbReference type="PROSITE" id="PS51819">
    <property type="entry name" value="VOC"/>
    <property type="match status" value="1"/>
</dbReference>
<dbReference type="InterPro" id="IPR037523">
    <property type="entry name" value="VOC_core"/>
</dbReference>
<evidence type="ECO:0000313" key="2">
    <source>
        <dbReference type="EMBL" id="KIL42448.1"/>
    </source>
</evidence>
<dbReference type="Proteomes" id="UP000031967">
    <property type="component" value="Unassembled WGS sequence"/>
</dbReference>
<name>A0ABR5AN45_9BACL</name>
<dbReference type="EMBL" id="JXAK01000001">
    <property type="protein sequence ID" value="KIL42448.1"/>
    <property type="molecule type" value="Genomic_DNA"/>
</dbReference>
<dbReference type="RefSeq" id="WP_041044766.1">
    <property type="nucleotide sequence ID" value="NZ_JXAK01000001.1"/>
</dbReference>
<protein>
    <submittedName>
        <fullName evidence="2">Glyoxalase</fullName>
    </submittedName>
</protein>
<accession>A0ABR5AN45</accession>
<dbReference type="SUPFAM" id="SSF54593">
    <property type="entry name" value="Glyoxalase/Bleomycin resistance protein/Dihydroxybiphenyl dioxygenase"/>
    <property type="match status" value="1"/>
</dbReference>
<evidence type="ECO:0000313" key="3">
    <source>
        <dbReference type="Proteomes" id="UP000031967"/>
    </source>
</evidence>
<dbReference type="Gene3D" id="3.10.180.10">
    <property type="entry name" value="2,3-Dihydroxybiphenyl 1,2-Dioxygenase, domain 1"/>
    <property type="match status" value="1"/>
</dbReference>
<dbReference type="InterPro" id="IPR029068">
    <property type="entry name" value="Glyas_Bleomycin-R_OHBP_Dase"/>
</dbReference>
<dbReference type="PANTHER" id="PTHR36503">
    <property type="entry name" value="BLR2520 PROTEIN"/>
    <property type="match status" value="1"/>
</dbReference>
<evidence type="ECO:0000259" key="1">
    <source>
        <dbReference type="PROSITE" id="PS51819"/>
    </source>
</evidence>